<dbReference type="InterPro" id="IPR002052">
    <property type="entry name" value="DNA_methylase_N6_adenine_CS"/>
</dbReference>
<feature type="binding site" evidence="4">
    <location>
        <position position="175"/>
    </location>
    <ligand>
        <name>S-adenosyl-L-methionine</name>
        <dbReference type="ChEBI" id="CHEBI:59789"/>
    </ligand>
</feature>
<comment type="catalytic activity">
    <reaction evidence="4">
        <text>L-glutaminyl-[peptide chain release factor] + S-adenosyl-L-methionine = N(5)-methyl-L-glutaminyl-[peptide chain release factor] + S-adenosyl-L-homocysteine + H(+)</text>
        <dbReference type="Rhea" id="RHEA:42896"/>
        <dbReference type="Rhea" id="RHEA-COMP:10271"/>
        <dbReference type="Rhea" id="RHEA-COMP:10272"/>
        <dbReference type="ChEBI" id="CHEBI:15378"/>
        <dbReference type="ChEBI" id="CHEBI:30011"/>
        <dbReference type="ChEBI" id="CHEBI:57856"/>
        <dbReference type="ChEBI" id="CHEBI:59789"/>
        <dbReference type="ChEBI" id="CHEBI:61891"/>
        <dbReference type="EC" id="2.1.1.297"/>
    </reaction>
</comment>
<dbReference type="Pfam" id="PF17827">
    <property type="entry name" value="PrmC_N"/>
    <property type="match status" value="1"/>
</dbReference>
<dbReference type="HAMAP" id="MF_02126">
    <property type="entry name" value="RF_methyltr_PrmC"/>
    <property type="match status" value="1"/>
</dbReference>
<evidence type="ECO:0000256" key="4">
    <source>
        <dbReference type="HAMAP-Rule" id="MF_02126"/>
    </source>
</evidence>
<dbReference type="CDD" id="cd02440">
    <property type="entry name" value="AdoMet_MTases"/>
    <property type="match status" value="1"/>
</dbReference>
<dbReference type="GO" id="GO:0032259">
    <property type="term" value="P:methylation"/>
    <property type="evidence" value="ECO:0007669"/>
    <property type="project" value="UniProtKB-KW"/>
</dbReference>
<protein>
    <recommendedName>
        <fullName evidence="4">Release factor glutamine methyltransferase</fullName>
        <shortName evidence="4">RF MTase</shortName>
        <ecNumber evidence="4">2.1.1.297</ecNumber>
    </recommendedName>
    <alternativeName>
        <fullName evidence="4">N5-glutamine methyltransferase PrmC</fullName>
    </alternativeName>
    <alternativeName>
        <fullName evidence="4">Protein-(glutamine-N5) MTase PrmC</fullName>
    </alternativeName>
    <alternativeName>
        <fullName evidence="4">Protein-glutamine N-methyltransferase PrmC</fullName>
    </alternativeName>
</protein>
<evidence type="ECO:0000313" key="7">
    <source>
        <dbReference type="EMBL" id="MBO0331976.1"/>
    </source>
</evidence>
<dbReference type="SUPFAM" id="SSF53335">
    <property type="entry name" value="S-adenosyl-L-methionine-dependent methyltransferases"/>
    <property type="match status" value="1"/>
</dbReference>
<evidence type="ECO:0000259" key="6">
    <source>
        <dbReference type="Pfam" id="PF17827"/>
    </source>
</evidence>
<keyword evidence="1 4" id="KW-0489">Methyltransferase</keyword>
<evidence type="ECO:0000256" key="3">
    <source>
        <dbReference type="ARBA" id="ARBA00022691"/>
    </source>
</evidence>
<reference evidence="7 8" key="1">
    <citation type="submission" date="2021-03" db="EMBL/GenBank/DDBJ databases">
        <title>Sneathiella sp. CAU 1612 isolated from Kang Won-do.</title>
        <authorList>
            <person name="Kim W."/>
        </authorList>
    </citation>
    <scope>NUCLEOTIDE SEQUENCE [LARGE SCALE GENOMIC DNA]</scope>
    <source>
        <strain evidence="7 8">CAU 1612</strain>
    </source>
</reference>
<dbReference type="InterPro" id="IPR019874">
    <property type="entry name" value="RF_methyltr_PrmC"/>
</dbReference>
<dbReference type="PROSITE" id="PS00092">
    <property type="entry name" value="N6_MTASE"/>
    <property type="match status" value="1"/>
</dbReference>
<feature type="domain" description="Release factor glutamine methyltransferase N-terminal" evidence="6">
    <location>
        <begin position="12"/>
        <end position="77"/>
    </location>
</feature>
<dbReference type="EMBL" id="JAFLNC010000001">
    <property type="protein sequence ID" value="MBO0331976.1"/>
    <property type="molecule type" value="Genomic_DNA"/>
</dbReference>
<evidence type="ECO:0000313" key="8">
    <source>
        <dbReference type="Proteomes" id="UP000664761"/>
    </source>
</evidence>
<dbReference type="Gene3D" id="1.10.8.10">
    <property type="entry name" value="DNA helicase RuvA subunit, C-terminal domain"/>
    <property type="match status" value="1"/>
</dbReference>
<dbReference type="NCBIfam" id="TIGR00536">
    <property type="entry name" value="hemK_fam"/>
    <property type="match status" value="1"/>
</dbReference>
<dbReference type="InterPro" id="IPR004556">
    <property type="entry name" value="HemK-like"/>
</dbReference>
<name>A0ABS3F1G2_9PROT</name>
<feature type="binding site" evidence="4">
    <location>
        <position position="189"/>
    </location>
    <ligand>
        <name>S-adenosyl-L-methionine</name>
        <dbReference type="ChEBI" id="CHEBI:59789"/>
    </ligand>
</feature>
<dbReference type="EC" id="2.1.1.297" evidence="4"/>
<keyword evidence="2 4" id="KW-0808">Transferase</keyword>
<feature type="binding site" evidence="4">
    <location>
        <begin position="123"/>
        <end position="127"/>
    </location>
    <ligand>
        <name>S-adenosyl-L-methionine</name>
        <dbReference type="ChEBI" id="CHEBI:59789"/>
    </ligand>
</feature>
<comment type="function">
    <text evidence="4">Methylates the class 1 translation termination release factors RF1/PrfA and RF2/PrfB on the glutamine residue of the universally conserved GGQ motif.</text>
</comment>
<evidence type="ECO:0000256" key="2">
    <source>
        <dbReference type="ARBA" id="ARBA00022679"/>
    </source>
</evidence>
<dbReference type="RefSeq" id="WP_207040670.1">
    <property type="nucleotide sequence ID" value="NZ_JAFLNC010000001.1"/>
</dbReference>
<dbReference type="PANTHER" id="PTHR18895">
    <property type="entry name" value="HEMK METHYLTRANSFERASE"/>
    <property type="match status" value="1"/>
</dbReference>
<accession>A0ABS3F1G2</accession>
<dbReference type="InterPro" id="IPR050320">
    <property type="entry name" value="N5-glutamine_MTase"/>
</dbReference>
<dbReference type="Gene3D" id="3.40.50.150">
    <property type="entry name" value="Vaccinia Virus protein VP39"/>
    <property type="match status" value="1"/>
</dbReference>
<dbReference type="InterPro" id="IPR029063">
    <property type="entry name" value="SAM-dependent_MTases_sf"/>
</dbReference>
<comment type="similarity">
    <text evidence="4">Belongs to the protein N5-glutamine methyltransferase family. PrmC subfamily.</text>
</comment>
<dbReference type="InterPro" id="IPR025714">
    <property type="entry name" value="Methyltranfer_dom"/>
</dbReference>
<feature type="domain" description="Methyltransferase" evidence="5">
    <location>
        <begin position="118"/>
        <end position="244"/>
    </location>
</feature>
<dbReference type="Proteomes" id="UP000664761">
    <property type="component" value="Unassembled WGS sequence"/>
</dbReference>
<keyword evidence="8" id="KW-1185">Reference proteome</keyword>
<sequence length="284" mass="31114">MKASLRSAVLAAGEILKQADVGDAKRDAALLLANVLGEDVGYLHREPDRILTDNEYQKYQELVARRAAREPLSHLTGHREFWSLDFLVTGDVLDPRPDSETLIEAIVSAKSQGFNPQRVLDLGTGSGCLLLTILSEIPAATGVGIDFSEAALSVARKNAHRLGMETRTEFRRSSWDVDLGEKFDLVVSNPPYIPSADIAELQPEVRDFEPHLALDGGVDGLDCYRAILANIRNILRPGGQLMFEVGFDQAADVGKMMEEAGLSQPEYHKDIAAIERCVSAFLLD</sequence>
<evidence type="ECO:0000259" key="5">
    <source>
        <dbReference type="Pfam" id="PF13847"/>
    </source>
</evidence>
<dbReference type="Pfam" id="PF13847">
    <property type="entry name" value="Methyltransf_31"/>
    <property type="match status" value="1"/>
</dbReference>
<feature type="binding site" evidence="4">
    <location>
        <begin position="189"/>
        <end position="192"/>
    </location>
    <ligand>
        <name>substrate</name>
    </ligand>
</feature>
<comment type="caution">
    <text evidence="7">The sequence shown here is derived from an EMBL/GenBank/DDBJ whole genome shotgun (WGS) entry which is preliminary data.</text>
</comment>
<evidence type="ECO:0000256" key="1">
    <source>
        <dbReference type="ARBA" id="ARBA00022603"/>
    </source>
</evidence>
<proteinExistence type="inferred from homology"/>
<organism evidence="7 8">
    <name type="scientific">Sneathiella sedimenti</name>
    <dbReference type="NCBI Taxonomy" id="2816034"/>
    <lineage>
        <taxon>Bacteria</taxon>
        <taxon>Pseudomonadati</taxon>
        <taxon>Pseudomonadota</taxon>
        <taxon>Alphaproteobacteria</taxon>
        <taxon>Sneathiellales</taxon>
        <taxon>Sneathiellaceae</taxon>
        <taxon>Sneathiella</taxon>
    </lineage>
</organism>
<keyword evidence="3 4" id="KW-0949">S-adenosyl-L-methionine</keyword>
<dbReference type="PRINTS" id="PR00507">
    <property type="entry name" value="N12N6MTFRASE"/>
</dbReference>
<dbReference type="InterPro" id="IPR040758">
    <property type="entry name" value="PrmC_N"/>
</dbReference>
<feature type="binding site" evidence="4">
    <location>
        <position position="146"/>
    </location>
    <ligand>
        <name>S-adenosyl-L-methionine</name>
        <dbReference type="ChEBI" id="CHEBI:59789"/>
    </ligand>
</feature>
<dbReference type="PANTHER" id="PTHR18895:SF74">
    <property type="entry name" value="MTRF1L RELEASE FACTOR GLUTAMINE METHYLTRANSFERASE"/>
    <property type="match status" value="1"/>
</dbReference>
<gene>
    <name evidence="4 7" type="primary">prmC</name>
    <name evidence="7" type="ORF">J0X12_00020</name>
</gene>
<dbReference type="NCBIfam" id="TIGR03534">
    <property type="entry name" value="RF_mod_PrmC"/>
    <property type="match status" value="1"/>
</dbReference>
<dbReference type="GO" id="GO:0102559">
    <property type="term" value="F:peptide chain release factor N(5)-glutamine methyltransferase activity"/>
    <property type="evidence" value="ECO:0007669"/>
    <property type="project" value="UniProtKB-EC"/>
</dbReference>